<comment type="caution">
    <text evidence="1">The sequence shown here is derived from an EMBL/GenBank/DDBJ whole genome shotgun (WGS) entry which is preliminary data.</text>
</comment>
<dbReference type="OrthoDB" id="6568111at2759"/>
<dbReference type="InterPro" id="IPR036397">
    <property type="entry name" value="RNaseH_sf"/>
</dbReference>
<sequence>MFSHHGLKSTSFQISVPSISKKGNSHWAIVKPSDGLSIDGVILLRGNIHTALRTQELLQNFKWEVWSHTLYCPDLAPNQGSELFSGTTFSSNSDVKTVSENLLNGKGHDFYEAG</sequence>
<evidence type="ECO:0000313" key="1">
    <source>
        <dbReference type="EMBL" id="GBM30865.1"/>
    </source>
</evidence>
<dbReference type="Proteomes" id="UP000499080">
    <property type="component" value="Unassembled WGS sequence"/>
</dbReference>
<organism evidence="1 2">
    <name type="scientific">Araneus ventricosus</name>
    <name type="common">Orbweaver spider</name>
    <name type="synonym">Epeira ventricosa</name>
    <dbReference type="NCBI Taxonomy" id="182803"/>
    <lineage>
        <taxon>Eukaryota</taxon>
        <taxon>Metazoa</taxon>
        <taxon>Ecdysozoa</taxon>
        <taxon>Arthropoda</taxon>
        <taxon>Chelicerata</taxon>
        <taxon>Arachnida</taxon>
        <taxon>Araneae</taxon>
        <taxon>Araneomorphae</taxon>
        <taxon>Entelegynae</taxon>
        <taxon>Araneoidea</taxon>
        <taxon>Araneidae</taxon>
        <taxon>Araneus</taxon>
    </lineage>
</organism>
<reference evidence="1 2" key="1">
    <citation type="journal article" date="2019" name="Sci. Rep.">
        <title>Orb-weaving spider Araneus ventricosus genome elucidates the spidroin gene catalogue.</title>
        <authorList>
            <person name="Kono N."/>
            <person name="Nakamura H."/>
            <person name="Ohtoshi R."/>
            <person name="Moran D.A.P."/>
            <person name="Shinohara A."/>
            <person name="Yoshida Y."/>
            <person name="Fujiwara M."/>
            <person name="Mori M."/>
            <person name="Tomita M."/>
            <person name="Arakawa K."/>
        </authorList>
    </citation>
    <scope>NUCLEOTIDE SEQUENCE [LARGE SCALE GENOMIC DNA]</scope>
</reference>
<dbReference type="GO" id="GO:0003676">
    <property type="term" value="F:nucleic acid binding"/>
    <property type="evidence" value="ECO:0007669"/>
    <property type="project" value="InterPro"/>
</dbReference>
<name>A0A4Y2ESI7_ARAVE</name>
<gene>
    <name evidence="1" type="ORF">AVEN_261956_1</name>
</gene>
<keyword evidence="2" id="KW-1185">Reference proteome</keyword>
<protein>
    <submittedName>
        <fullName evidence="1">Uncharacterized protein</fullName>
    </submittedName>
</protein>
<dbReference type="AlphaFoldDB" id="A0A4Y2ESI7"/>
<dbReference type="EMBL" id="BGPR01000670">
    <property type="protein sequence ID" value="GBM30865.1"/>
    <property type="molecule type" value="Genomic_DNA"/>
</dbReference>
<dbReference type="Gene3D" id="3.30.420.10">
    <property type="entry name" value="Ribonuclease H-like superfamily/Ribonuclease H"/>
    <property type="match status" value="1"/>
</dbReference>
<accession>A0A4Y2ESI7</accession>
<evidence type="ECO:0000313" key="2">
    <source>
        <dbReference type="Proteomes" id="UP000499080"/>
    </source>
</evidence>
<proteinExistence type="predicted"/>